<dbReference type="AlphaFoldDB" id="A0A0L9V175"/>
<evidence type="ECO:0000313" key="1">
    <source>
        <dbReference type="EMBL" id="KOM48602.1"/>
    </source>
</evidence>
<protein>
    <submittedName>
        <fullName evidence="1">Uncharacterized protein</fullName>
    </submittedName>
</protein>
<name>A0A0L9V175_PHAAN</name>
<dbReference type="EMBL" id="CM003377">
    <property type="protein sequence ID" value="KOM48602.1"/>
    <property type="molecule type" value="Genomic_DNA"/>
</dbReference>
<accession>A0A0L9V175</accession>
<proteinExistence type="predicted"/>
<gene>
    <name evidence="1" type="ORF">LR48_Vigan07g230600</name>
</gene>
<dbReference type="Gramene" id="KOM48602">
    <property type="protein sequence ID" value="KOM48602"/>
    <property type="gene ID" value="LR48_Vigan07g230600"/>
</dbReference>
<evidence type="ECO:0000313" key="2">
    <source>
        <dbReference type="Proteomes" id="UP000053144"/>
    </source>
</evidence>
<dbReference type="STRING" id="3914.A0A0L9V175"/>
<sequence>MVYLVIEDDYSVPLQQGKLNAGVFGTRIAYSILLRDASHARTHGRVPYTGSKTWCISCAKRTGKQRYPSEKKRLRTKHKELLSESKGKDKFEGTWRLFKLAVSHGANIG</sequence>
<reference evidence="2" key="1">
    <citation type="journal article" date="2015" name="Proc. Natl. Acad. Sci. U.S.A.">
        <title>Genome sequencing of adzuki bean (Vigna angularis) provides insight into high starch and low fat accumulation and domestication.</title>
        <authorList>
            <person name="Yang K."/>
            <person name="Tian Z."/>
            <person name="Chen C."/>
            <person name="Luo L."/>
            <person name="Zhao B."/>
            <person name="Wang Z."/>
            <person name="Yu L."/>
            <person name="Li Y."/>
            <person name="Sun Y."/>
            <person name="Li W."/>
            <person name="Chen Y."/>
            <person name="Li Y."/>
            <person name="Zhang Y."/>
            <person name="Ai D."/>
            <person name="Zhao J."/>
            <person name="Shang C."/>
            <person name="Ma Y."/>
            <person name="Wu B."/>
            <person name="Wang M."/>
            <person name="Gao L."/>
            <person name="Sun D."/>
            <person name="Zhang P."/>
            <person name="Guo F."/>
            <person name="Wang W."/>
            <person name="Li Y."/>
            <person name="Wang J."/>
            <person name="Varshney R.K."/>
            <person name="Wang J."/>
            <person name="Ling H.Q."/>
            <person name="Wan P."/>
        </authorList>
    </citation>
    <scope>NUCLEOTIDE SEQUENCE</scope>
    <source>
        <strain evidence="2">cv. Jingnong 6</strain>
    </source>
</reference>
<dbReference type="Proteomes" id="UP000053144">
    <property type="component" value="Chromosome 7"/>
</dbReference>
<organism evidence="1 2">
    <name type="scientific">Phaseolus angularis</name>
    <name type="common">Azuki bean</name>
    <name type="synonym">Vigna angularis</name>
    <dbReference type="NCBI Taxonomy" id="3914"/>
    <lineage>
        <taxon>Eukaryota</taxon>
        <taxon>Viridiplantae</taxon>
        <taxon>Streptophyta</taxon>
        <taxon>Embryophyta</taxon>
        <taxon>Tracheophyta</taxon>
        <taxon>Spermatophyta</taxon>
        <taxon>Magnoliopsida</taxon>
        <taxon>eudicotyledons</taxon>
        <taxon>Gunneridae</taxon>
        <taxon>Pentapetalae</taxon>
        <taxon>rosids</taxon>
        <taxon>fabids</taxon>
        <taxon>Fabales</taxon>
        <taxon>Fabaceae</taxon>
        <taxon>Papilionoideae</taxon>
        <taxon>50 kb inversion clade</taxon>
        <taxon>NPAAA clade</taxon>
        <taxon>indigoferoid/millettioid clade</taxon>
        <taxon>Phaseoleae</taxon>
        <taxon>Vigna</taxon>
    </lineage>
</organism>